<dbReference type="SMART" id="SM00833">
    <property type="entry name" value="CobW_C"/>
    <property type="match status" value="1"/>
</dbReference>
<dbReference type="Gene3D" id="3.40.50.300">
    <property type="entry name" value="P-loop containing nucleotide triphosphate hydrolases"/>
    <property type="match status" value="1"/>
</dbReference>
<dbReference type="InterPro" id="IPR003495">
    <property type="entry name" value="CobW/HypB/UreG_nucleotide-bd"/>
</dbReference>
<dbReference type="Proteomes" id="UP000004688">
    <property type="component" value="Chromosome"/>
</dbReference>
<evidence type="ECO:0000313" key="9">
    <source>
        <dbReference type="Proteomes" id="UP000004688"/>
    </source>
</evidence>
<dbReference type="STRING" id="391616.OA238_c42440"/>
<dbReference type="InterPro" id="IPR011629">
    <property type="entry name" value="CobW-like_C"/>
</dbReference>
<evidence type="ECO:0000256" key="3">
    <source>
        <dbReference type="ARBA" id="ARBA00023186"/>
    </source>
</evidence>
<evidence type="ECO:0000256" key="6">
    <source>
        <dbReference type="ARBA" id="ARBA00049117"/>
    </source>
</evidence>
<dbReference type="Gene3D" id="3.30.1220.10">
    <property type="entry name" value="CobW-like, C-terminal domain"/>
    <property type="match status" value="1"/>
</dbReference>
<dbReference type="CDD" id="cd03112">
    <property type="entry name" value="CobW-like"/>
    <property type="match status" value="1"/>
</dbReference>
<dbReference type="SUPFAM" id="SSF90002">
    <property type="entry name" value="Hypothetical protein YjiA, C-terminal domain"/>
    <property type="match status" value="1"/>
</dbReference>
<keyword evidence="2" id="KW-0378">Hydrolase</keyword>
<sequence length="358" mass="38642">MTDTMDATDTRFPVTLLTGFLGAGKTTLLNAILTNATGPRIAVIVNEFGEAGLDHDLIEAVDEDIVLMQSGCLCCSIRGDLSRTLLDLAARKKEDLLTFDRVVIETTGLADPAPILQTFLLDTYLAKNFRIDGVVTVVDAATGPDTLNRQFEAVSQVAMADFLVLSKTDLVSESTSGALKTRLRSINPTADILRADRGGVPTTALWDLSGMRPQGSSDHAVAWLTPTAPVDPLDNLSGLGSFAASTAPAPKHDARIGSASIILDDPIPADAFDLWLDRLIMLRGPNILRVKGIVHLIGIEMPFVFHGVQHLFDPPVPLNDWHGKNRQSRIVVIARDMTSAELVYNLDMLRSLQIAKTA</sequence>
<dbReference type="GO" id="GO:0005737">
    <property type="term" value="C:cytoplasm"/>
    <property type="evidence" value="ECO:0007669"/>
    <property type="project" value="TreeGrafter"/>
</dbReference>
<keyword evidence="1" id="KW-0547">Nucleotide-binding</keyword>
<name>M9RUF2_9RHOB</name>
<dbReference type="PANTHER" id="PTHR13748">
    <property type="entry name" value="COBW-RELATED"/>
    <property type="match status" value="1"/>
</dbReference>
<evidence type="ECO:0000259" key="7">
    <source>
        <dbReference type="SMART" id="SM00833"/>
    </source>
</evidence>
<dbReference type="HOGENOM" id="CLU_017452_0_2_5"/>
<dbReference type="Pfam" id="PF07683">
    <property type="entry name" value="CobW_C"/>
    <property type="match status" value="1"/>
</dbReference>
<dbReference type="InterPro" id="IPR027417">
    <property type="entry name" value="P-loop_NTPase"/>
</dbReference>
<feature type="domain" description="CobW C-terminal" evidence="7">
    <location>
        <begin position="256"/>
        <end position="350"/>
    </location>
</feature>
<protein>
    <submittedName>
        <fullName evidence="8">Cobalamin synthesis protein</fullName>
    </submittedName>
</protein>
<comment type="catalytic activity">
    <reaction evidence="6">
        <text>GTP + H2O = GDP + phosphate + H(+)</text>
        <dbReference type="Rhea" id="RHEA:19669"/>
        <dbReference type="ChEBI" id="CHEBI:15377"/>
        <dbReference type="ChEBI" id="CHEBI:15378"/>
        <dbReference type="ChEBI" id="CHEBI:37565"/>
        <dbReference type="ChEBI" id="CHEBI:43474"/>
        <dbReference type="ChEBI" id="CHEBI:58189"/>
    </reaction>
    <physiologicalReaction direction="left-to-right" evidence="6">
        <dbReference type="Rhea" id="RHEA:19670"/>
    </physiologicalReaction>
</comment>
<dbReference type="Pfam" id="PF02492">
    <property type="entry name" value="cobW"/>
    <property type="match status" value="1"/>
</dbReference>
<accession>M9RUF2</accession>
<evidence type="ECO:0000313" key="8">
    <source>
        <dbReference type="EMBL" id="AGI74151.1"/>
    </source>
</evidence>
<proteinExistence type="inferred from homology"/>
<evidence type="ECO:0000256" key="2">
    <source>
        <dbReference type="ARBA" id="ARBA00022801"/>
    </source>
</evidence>
<dbReference type="OrthoDB" id="9808822at2"/>
<dbReference type="InterPro" id="IPR036627">
    <property type="entry name" value="CobW-likC_sf"/>
</dbReference>
<evidence type="ECO:0000256" key="1">
    <source>
        <dbReference type="ARBA" id="ARBA00022741"/>
    </source>
</evidence>
<dbReference type="AlphaFoldDB" id="M9RUF2"/>
<dbReference type="eggNOG" id="COG0523">
    <property type="taxonomic scope" value="Bacteria"/>
</dbReference>
<dbReference type="GO" id="GO:0000166">
    <property type="term" value="F:nucleotide binding"/>
    <property type="evidence" value="ECO:0007669"/>
    <property type="project" value="UniProtKB-KW"/>
</dbReference>
<organism evidence="8 9">
    <name type="scientific">Octadecabacter arcticus 238</name>
    <dbReference type="NCBI Taxonomy" id="391616"/>
    <lineage>
        <taxon>Bacteria</taxon>
        <taxon>Pseudomonadati</taxon>
        <taxon>Pseudomonadota</taxon>
        <taxon>Alphaproteobacteria</taxon>
        <taxon>Rhodobacterales</taxon>
        <taxon>Roseobacteraceae</taxon>
        <taxon>Octadecabacter</taxon>
    </lineage>
</organism>
<keyword evidence="3" id="KW-0143">Chaperone</keyword>
<dbReference type="InterPro" id="IPR051316">
    <property type="entry name" value="Zinc-reg_GTPase_activator"/>
</dbReference>
<dbReference type="EMBL" id="CP003742">
    <property type="protein sequence ID" value="AGI74151.1"/>
    <property type="molecule type" value="Genomic_DNA"/>
</dbReference>
<keyword evidence="9" id="KW-1185">Reference proteome</keyword>
<evidence type="ECO:0000256" key="5">
    <source>
        <dbReference type="ARBA" id="ARBA00045658"/>
    </source>
</evidence>
<dbReference type="RefSeq" id="WP_015497117.1">
    <property type="nucleotide sequence ID" value="NC_020908.1"/>
</dbReference>
<evidence type="ECO:0000256" key="4">
    <source>
        <dbReference type="ARBA" id="ARBA00034320"/>
    </source>
</evidence>
<comment type="function">
    <text evidence="5">Zinc chaperone that directly transfers zinc cofactor to target proteins, thereby activating them. Zinc is transferred from the CXCC motif in the GTPase domain to the zinc binding site in target proteins in a process requiring GTP hydrolysis.</text>
</comment>
<gene>
    <name evidence="8" type="ORF">OA238_c42440</name>
</gene>
<comment type="similarity">
    <text evidence="4">Belongs to the SIMIBI class G3E GTPase family. ZNG1 subfamily.</text>
</comment>
<reference evidence="8 9" key="1">
    <citation type="journal article" date="2013" name="PLoS ONE">
        <title>Poles Apart: Arctic and Antarctic Octadecabacter strains Share High Genome Plasticity and a New Type of Xanthorhodopsin.</title>
        <authorList>
            <person name="Vollmers J."/>
            <person name="Voget S."/>
            <person name="Dietrich S."/>
            <person name="Gollnow K."/>
            <person name="Smits M."/>
            <person name="Meyer K."/>
            <person name="Brinkhoff T."/>
            <person name="Simon M."/>
            <person name="Daniel R."/>
        </authorList>
    </citation>
    <scope>NUCLEOTIDE SEQUENCE [LARGE SCALE GENOMIC DNA]</scope>
    <source>
        <strain evidence="8 9">238</strain>
    </source>
</reference>
<dbReference type="KEGG" id="oar:OA238_c42440"/>
<dbReference type="PANTHER" id="PTHR13748:SF62">
    <property type="entry name" value="COBW DOMAIN-CONTAINING PROTEIN"/>
    <property type="match status" value="1"/>
</dbReference>
<dbReference type="SUPFAM" id="SSF52540">
    <property type="entry name" value="P-loop containing nucleoside triphosphate hydrolases"/>
    <property type="match status" value="1"/>
</dbReference>
<dbReference type="GO" id="GO:0016787">
    <property type="term" value="F:hydrolase activity"/>
    <property type="evidence" value="ECO:0007669"/>
    <property type="project" value="UniProtKB-KW"/>
</dbReference>